<dbReference type="OrthoDB" id="590041at2759"/>
<reference evidence="2" key="2">
    <citation type="submission" date="2015-07" db="EMBL/GenBank/DDBJ databases">
        <authorList>
            <person name="Noorani M."/>
        </authorList>
    </citation>
    <scope>NUCLEOTIDE SEQUENCE</scope>
    <source>
        <strain evidence="2">Yugu1</strain>
    </source>
</reference>
<dbReference type="InterPro" id="IPR012871">
    <property type="entry name" value="DUF1668_ORYSA"/>
</dbReference>
<evidence type="ECO:0000313" key="2">
    <source>
        <dbReference type="EMBL" id="RCV08647.1"/>
    </source>
</evidence>
<dbReference type="PANTHER" id="PTHR33085:SF80">
    <property type="entry name" value="F-BOX ASSOCIATED DOMAIN-CONTAINING PROTEIN"/>
    <property type="match status" value="1"/>
</dbReference>
<sequence>MTECSKRGRKEQEGDEQETRMPKRLCSDCSERLCSRRCGEHFDGRSTEKHLYLVVDDWNSGYSIRKINLPSGSDGGGGVACLHLSCARRRTIAAVPIIDVATRIVMLGPDTSCPSSPIYIPVGSDKLFAMDVSSFEICYSPLKPDGDWSWCELQMQPFDCLEVSSYAVDNQEQTIFVSTKGATEATSIFDIGESMWKPYGHWAMPFNDPETLGYLYFCDMTKTSTGRRLCPYPDVKCSKVKVFNKNPAVERHLGATLMYMRHCKFCIVECVSIDDVKADQALHELIGAEASSGSFYMYRVITFTIRYDKRADLRVKNYRTHCYEDPVAYWL</sequence>
<dbReference type="AlphaFoldDB" id="A0A368PS84"/>
<reference evidence="2" key="1">
    <citation type="journal article" date="2012" name="Nat. Biotechnol.">
        <title>Reference genome sequence of the model plant Setaria.</title>
        <authorList>
            <person name="Bennetzen J.L."/>
            <person name="Schmutz J."/>
            <person name="Wang H."/>
            <person name="Percifield R."/>
            <person name="Hawkins J."/>
            <person name="Pontaroli A.C."/>
            <person name="Estep M."/>
            <person name="Feng L."/>
            <person name="Vaughn J.N."/>
            <person name="Grimwood J."/>
            <person name="Jenkins J."/>
            <person name="Barry K."/>
            <person name="Lindquist E."/>
            <person name="Hellsten U."/>
            <person name="Deshpande S."/>
            <person name="Wang X."/>
            <person name="Wu X."/>
            <person name="Mitros T."/>
            <person name="Triplett J."/>
            <person name="Yang X."/>
            <person name="Ye C.Y."/>
            <person name="Mauro-Herrera M."/>
            <person name="Wang L."/>
            <person name="Li P."/>
            <person name="Sharma M."/>
            <person name="Sharma R."/>
            <person name="Ronald P.C."/>
            <person name="Panaud O."/>
            <person name="Kellogg E.A."/>
            <person name="Brutnell T.P."/>
            <person name="Doust A.N."/>
            <person name="Tuskan G.A."/>
            <person name="Rokhsar D."/>
            <person name="Devos K.M."/>
        </authorList>
    </citation>
    <scope>NUCLEOTIDE SEQUENCE [LARGE SCALE GENOMIC DNA]</scope>
    <source>
        <strain evidence="2">Yugu1</strain>
    </source>
</reference>
<evidence type="ECO:0000256" key="1">
    <source>
        <dbReference type="SAM" id="MobiDB-lite"/>
    </source>
</evidence>
<dbReference type="EMBL" id="CM003528">
    <property type="protein sequence ID" value="RCV08647.1"/>
    <property type="molecule type" value="Genomic_DNA"/>
</dbReference>
<proteinExistence type="predicted"/>
<feature type="region of interest" description="Disordered" evidence="1">
    <location>
        <begin position="1"/>
        <end position="21"/>
    </location>
</feature>
<dbReference type="PANTHER" id="PTHR33085">
    <property type="entry name" value="OS12G0113100 PROTEIN-RELATED"/>
    <property type="match status" value="1"/>
</dbReference>
<protein>
    <submittedName>
        <fullName evidence="2">Uncharacterized protein</fullName>
    </submittedName>
</protein>
<organism evidence="2">
    <name type="scientific">Setaria italica</name>
    <name type="common">Foxtail millet</name>
    <name type="synonym">Panicum italicum</name>
    <dbReference type="NCBI Taxonomy" id="4555"/>
    <lineage>
        <taxon>Eukaryota</taxon>
        <taxon>Viridiplantae</taxon>
        <taxon>Streptophyta</taxon>
        <taxon>Embryophyta</taxon>
        <taxon>Tracheophyta</taxon>
        <taxon>Spermatophyta</taxon>
        <taxon>Magnoliopsida</taxon>
        <taxon>Liliopsida</taxon>
        <taxon>Poales</taxon>
        <taxon>Poaceae</taxon>
        <taxon>PACMAD clade</taxon>
        <taxon>Panicoideae</taxon>
        <taxon>Panicodae</taxon>
        <taxon>Paniceae</taxon>
        <taxon>Cenchrinae</taxon>
        <taxon>Setaria</taxon>
    </lineage>
</organism>
<accession>A0A368PS84</accession>
<gene>
    <name evidence="2" type="ORF">SETIT_1G343500v2</name>
</gene>
<name>A0A368PS84_SETIT</name>
<dbReference type="Pfam" id="PF07893">
    <property type="entry name" value="DUF1668"/>
    <property type="match status" value="1"/>
</dbReference>